<keyword evidence="2 12" id="KW-0723">Serine/threonine-protein kinase</keyword>
<proteinExistence type="inferred from homology"/>
<dbReference type="FunFam" id="1.10.510.10:FF:000574">
    <property type="entry name" value="Cell division related protein kinase 2"/>
    <property type="match status" value="1"/>
</dbReference>
<dbReference type="AlphaFoldDB" id="A0A6P5EJ72"/>
<keyword evidence="4" id="KW-0808">Transferase</keyword>
<dbReference type="GO" id="GO:0004693">
    <property type="term" value="F:cyclin-dependent protein serine/threonine kinase activity"/>
    <property type="evidence" value="ECO:0007669"/>
    <property type="project" value="UniProtKB-EC"/>
</dbReference>
<evidence type="ECO:0000256" key="5">
    <source>
        <dbReference type="ARBA" id="ARBA00022741"/>
    </source>
</evidence>
<comment type="catalytic activity">
    <reaction evidence="10">
        <text>[DNA-directed RNA polymerase] + ATP = phospho-[DNA-directed RNA polymerase] + ADP + H(+)</text>
        <dbReference type="Rhea" id="RHEA:10216"/>
        <dbReference type="Rhea" id="RHEA-COMP:11321"/>
        <dbReference type="Rhea" id="RHEA-COMP:11322"/>
        <dbReference type="ChEBI" id="CHEBI:15378"/>
        <dbReference type="ChEBI" id="CHEBI:30616"/>
        <dbReference type="ChEBI" id="CHEBI:43176"/>
        <dbReference type="ChEBI" id="CHEBI:68546"/>
        <dbReference type="ChEBI" id="CHEBI:456216"/>
        <dbReference type="EC" id="2.7.11.23"/>
    </reaction>
</comment>
<dbReference type="PANTHER" id="PTHR24056:SF548">
    <property type="entry name" value="CYCLIN-DEPENDENT KINASE A-1"/>
    <property type="match status" value="1"/>
</dbReference>
<dbReference type="PROSITE" id="PS00108">
    <property type="entry name" value="PROTEIN_KINASE_ST"/>
    <property type="match status" value="1"/>
</dbReference>
<dbReference type="PROSITE" id="PS50011">
    <property type="entry name" value="PROTEIN_KINASE_DOM"/>
    <property type="match status" value="1"/>
</dbReference>
<dbReference type="GO" id="GO:0051445">
    <property type="term" value="P:regulation of meiotic cell cycle"/>
    <property type="evidence" value="ECO:0007669"/>
    <property type="project" value="TreeGrafter"/>
</dbReference>
<keyword evidence="7 11" id="KW-0067">ATP-binding</keyword>
<keyword evidence="5 11" id="KW-0547">Nucleotide-binding</keyword>
<dbReference type="PROSITE" id="PS00107">
    <property type="entry name" value="PROTEIN_KINASE_ATP"/>
    <property type="match status" value="1"/>
</dbReference>
<dbReference type="FunFam" id="3.30.200.20:FF:000124">
    <property type="entry name" value="Cyclin-dependent kinase 4"/>
    <property type="match status" value="1"/>
</dbReference>
<dbReference type="PANTHER" id="PTHR24056">
    <property type="entry name" value="CELL DIVISION PROTEIN KINASE"/>
    <property type="match status" value="1"/>
</dbReference>
<dbReference type="RefSeq" id="XP_020083555.1">
    <property type="nucleotide sequence ID" value="XM_020227966.1"/>
</dbReference>
<feature type="domain" description="Protein kinase" evidence="13">
    <location>
        <begin position="6"/>
        <end position="290"/>
    </location>
</feature>
<dbReference type="InterPro" id="IPR008271">
    <property type="entry name" value="Ser/Thr_kinase_AS"/>
</dbReference>
<dbReference type="GO" id="GO:0030332">
    <property type="term" value="F:cyclin binding"/>
    <property type="evidence" value="ECO:0007669"/>
    <property type="project" value="TreeGrafter"/>
</dbReference>
<evidence type="ECO:0000256" key="11">
    <source>
        <dbReference type="PROSITE-ProRule" id="PRU10141"/>
    </source>
</evidence>
<dbReference type="GO" id="GO:0005524">
    <property type="term" value="F:ATP binding"/>
    <property type="evidence" value="ECO:0007669"/>
    <property type="project" value="UniProtKB-UniRule"/>
</dbReference>
<evidence type="ECO:0000256" key="1">
    <source>
        <dbReference type="ARBA" id="ARBA00006485"/>
    </source>
</evidence>
<dbReference type="GO" id="GO:0000307">
    <property type="term" value="C:cyclin-dependent protein kinase holoenzyme complex"/>
    <property type="evidence" value="ECO:0007669"/>
    <property type="project" value="TreeGrafter"/>
</dbReference>
<evidence type="ECO:0000256" key="2">
    <source>
        <dbReference type="ARBA" id="ARBA00022527"/>
    </source>
</evidence>
<dbReference type="GO" id="GO:0010389">
    <property type="term" value="P:regulation of G2/M transition of mitotic cell cycle"/>
    <property type="evidence" value="ECO:0007669"/>
    <property type="project" value="TreeGrafter"/>
</dbReference>
<evidence type="ECO:0000256" key="9">
    <source>
        <dbReference type="ARBA" id="ARBA00048367"/>
    </source>
</evidence>
<evidence type="ECO:0000256" key="10">
    <source>
        <dbReference type="ARBA" id="ARBA00049280"/>
    </source>
</evidence>
<comment type="catalytic activity">
    <reaction evidence="9">
        <text>L-seryl-[protein] + ATP = O-phospho-L-seryl-[protein] + ADP + H(+)</text>
        <dbReference type="Rhea" id="RHEA:17989"/>
        <dbReference type="Rhea" id="RHEA-COMP:9863"/>
        <dbReference type="Rhea" id="RHEA-COMP:11604"/>
        <dbReference type="ChEBI" id="CHEBI:15378"/>
        <dbReference type="ChEBI" id="CHEBI:29999"/>
        <dbReference type="ChEBI" id="CHEBI:30616"/>
        <dbReference type="ChEBI" id="CHEBI:83421"/>
        <dbReference type="ChEBI" id="CHEBI:456216"/>
        <dbReference type="EC" id="2.7.11.22"/>
    </reaction>
</comment>
<dbReference type="InterPro" id="IPR000719">
    <property type="entry name" value="Prot_kinase_dom"/>
</dbReference>
<evidence type="ECO:0000256" key="8">
    <source>
        <dbReference type="ARBA" id="ARBA00047811"/>
    </source>
</evidence>
<dbReference type="InterPro" id="IPR011009">
    <property type="entry name" value="Kinase-like_dom_sf"/>
</dbReference>
<keyword evidence="3" id="KW-0597">Phosphoprotein</keyword>
<dbReference type="GO" id="GO:0005634">
    <property type="term" value="C:nucleus"/>
    <property type="evidence" value="ECO:0007669"/>
    <property type="project" value="TreeGrafter"/>
</dbReference>
<evidence type="ECO:0000256" key="7">
    <source>
        <dbReference type="ARBA" id="ARBA00022840"/>
    </source>
</evidence>
<dbReference type="Gene3D" id="3.30.200.20">
    <property type="entry name" value="Phosphorylase Kinase, domain 1"/>
    <property type="match status" value="1"/>
</dbReference>
<comment type="catalytic activity">
    <reaction evidence="8">
        <text>L-threonyl-[protein] + ATP = O-phospho-L-threonyl-[protein] + ADP + H(+)</text>
        <dbReference type="Rhea" id="RHEA:46608"/>
        <dbReference type="Rhea" id="RHEA-COMP:11060"/>
        <dbReference type="Rhea" id="RHEA-COMP:11605"/>
        <dbReference type="ChEBI" id="CHEBI:15378"/>
        <dbReference type="ChEBI" id="CHEBI:30013"/>
        <dbReference type="ChEBI" id="CHEBI:30616"/>
        <dbReference type="ChEBI" id="CHEBI:61977"/>
        <dbReference type="ChEBI" id="CHEBI:456216"/>
        <dbReference type="EC" id="2.7.11.22"/>
    </reaction>
</comment>
<evidence type="ECO:0000313" key="15">
    <source>
        <dbReference type="RefSeq" id="XP_020083555.1"/>
    </source>
</evidence>
<dbReference type="SUPFAM" id="SSF56112">
    <property type="entry name" value="Protein kinase-like (PK-like)"/>
    <property type="match status" value="1"/>
</dbReference>
<sequence>MGVLQYEILGKIGEGMYSVVFKMRDKRRNKIVAAKKIEFYRGIDDGVPCTAIREISYLKELNHENVVKLEEIVYENNEMWLILEHMDTDLKKYMASFWKPAEDPHFIKKCLYQILSGLFYCHSRRILHRDLKPANLLINQQSHVLKIADFGLGRDFDNPFRIFTPGMVSLNYRPPEILLGSLHHTAAVDIWSVGCIFAEMVNHQALFNEDCEIGLLFKIFQMLGTPNEDTWEGVSSLPDYKVSFPQWPPKDLASVVPNLEPAGVDLLSRMIRLPPTERISARDALEHEYFNDLNFAS</sequence>
<keyword evidence="6" id="KW-0418">Kinase</keyword>
<dbReference type="GO" id="GO:0008353">
    <property type="term" value="F:RNA polymerase II CTD heptapeptide repeat kinase activity"/>
    <property type="evidence" value="ECO:0007669"/>
    <property type="project" value="UniProtKB-EC"/>
</dbReference>
<evidence type="ECO:0000256" key="4">
    <source>
        <dbReference type="ARBA" id="ARBA00022679"/>
    </source>
</evidence>
<evidence type="ECO:0000313" key="16">
    <source>
        <dbReference type="RefSeq" id="XP_020083556.1"/>
    </source>
</evidence>
<protein>
    <submittedName>
        <fullName evidence="15 16">Cell division control protein 2 homolog isoform X1</fullName>
    </submittedName>
</protein>
<dbReference type="GO" id="GO:0051301">
    <property type="term" value="P:cell division"/>
    <property type="evidence" value="ECO:0007669"/>
    <property type="project" value="UniProtKB-KW"/>
</dbReference>
<reference evidence="14" key="1">
    <citation type="journal article" date="2015" name="Nat. Genet.">
        <title>The pineapple genome and the evolution of CAM photosynthesis.</title>
        <authorList>
            <person name="Ming R."/>
            <person name="VanBuren R."/>
            <person name="Wai C.M."/>
            <person name="Tang H."/>
            <person name="Schatz M.C."/>
            <person name="Bowers J.E."/>
            <person name="Lyons E."/>
            <person name="Wang M.L."/>
            <person name="Chen J."/>
            <person name="Biggers E."/>
            <person name="Zhang J."/>
            <person name="Huang L."/>
            <person name="Zhang L."/>
            <person name="Miao W."/>
            <person name="Zhang J."/>
            <person name="Ye Z."/>
            <person name="Miao C."/>
            <person name="Lin Z."/>
            <person name="Wang H."/>
            <person name="Zhou H."/>
            <person name="Yim W.C."/>
            <person name="Priest H.D."/>
            <person name="Zheng C."/>
            <person name="Woodhouse M."/>
            <person name="Edger P.P."/>
            <person name="Guyot R."/>
            <person name="Guo H.B."/>
            <person name="Guo H."/>
            <person name="Zheng G."/>
            <person name="Singh R."/>
            <person name="Sharma A."/>
            <person name="Min X."/>
            <person name="Zheng Y."/>
            <person name="Lee H."/>
            <person name="Gurtowski J."/>
            <person name="Sedlazeck F.J."/>
            <person name="Harkess A."/>
            <person name="McKain M.R."/>
            <person name="Liao Z."/>
            <person name="Fang J."/>
            <person name="Liu J."/>
            <person name="Zhang X."/>
            <person name="Zhang Q."/>
            <person name="Hu W."/>
            <person name="Qin Y."/>
            <person name="Wang K."/>
            <person name="Chen L.Y."/>
            <person name="Shirley N."/>
            <person name="Lin Y.R."/>
            <person name="Liu L.Y."/>
            <person name="Hernandez A.G."/>
            <person name="Wright C.L."/>
            <person name="Bulone V."/>
            <person name="Tuskan G.A."/>
            <person name="Heath K."/>
            <person name="Zee F."/>
            <person name="Moore P.H."/>
            <person name="Sunkar R."/>
            <person name="Leebens-Mack J.H."/>
            <person name="Mockler T."/>
            <person name="Bennetzen J.L."/>
            <person name="Freeling M."/>
            <person name="Sankoff D."/>
            <person name="Paterson A.H."/>
            <person name="Zhu X."/>
            <person name="Yang X."/>
            <person name="Smith J.A."/>
            <person name="Cushman J.C."/>
            <person name="Paull R.E."/>
            <person name="Yu Q."/>
        </authorList>
    </citation>
    <scope>NUCLEOTIDE SEQUENCE [LARGE SCALE GENOMIC DNA]</scope>
    <source>
        <strain evidence="14">cv. F153</strain>
    </source>
</reference>
<evidence type="ECO:0000256" key="12">
    <source>
        <dbReference type="RuleBase" id="RU000304"/>
    </source>
</evidence>
<reference evidence="15 16" key="2">
    <citation type="submission" date="2025-04" db="UniProtKB">
        <authorList>
            <consortium name="RefSeq"/>
        </authorList>
    </citation>
    <scope>IDENTIFICATION</scope>
    <source>
        <tissue evidence="15 16">Leaf</tissue>
    </source>
</reference>
<evidence type="ECO:0000259" key="13">
    <source>
        <dbReference type="PROSITE" id="PS50011"/>
    </source>
</evidence>
<keyword evidence="15 16" id="KW-0132">Cell division</keyword>
<dbReference type="Pfam" id="PF00069">
    <property type="entry name" value="Pkinase"/>
    <property type="match status" value="1"/>
</dbReference>
<dbReference type="SMART" id="SM00220">
    <property type="entry name" value="S_TKc"/>
    <property type="match status" value="1"/>
</dbReference>
<name>A0A6P5EJ72_ANACO</name>
<feature type="binding site" evidence="11">
    <location>
        <position position="36"/>
    </location>
    <ligand>
        <name>ATP</name>
        <dbReference type="ChEBI" id="CHEBI:30616"/>
    </ligand>
</feature>
<dbReference type="GeneID" id="109706942"/>
<accession>A0A6P5EJ72</accession>
<evidence type="ECO:0000256" key="3">
    <source>
        <dbReference type="ARBA" id="ARBA00022553"/>
    </source>
</evidence>
<dbReference type="GO" id="GO:0000082">
    <property type="term" value="P:G1/S transition of mitotic cell cycle"/>
    <property type="evidence" value="ECO:0007669"/>
    <property type="project" value="TreeGrafter"/>
</dbReference>
<dbReference type="Proteomes" id="UP000515123">
    <property type="component" value="Linkage group 2"/>
</dbReference>
<dbReference type="OrthoDB" id="1732493at2759"/>
<keyword evidence="14" id="KW-1185">Reference proteome</keyword>
<keyword evidence="15 16" id="KW-0131">Cell cycle</keyword>
<dbReference type="InterPro" id="IPR050108">
    <property type="entry name" value="CDK"/>
</dbReference>
<gene>
    <name evidence="15 16" type="primary">LOC109706942</name>
</gene>
<dbReference type="GO" id="GO:0005737">
    <property type="term" value="C:cytoplasm"/>
    <property type="evidence" value="ECO:0007669"/>
    <property type="project" value="TreeGrafter"/>
</dbReference>
<dbReference type="GO" id="GO:0007165">
    <property type="term" value="P:signal transduction"/>
    <property type="evidence" value="ECO:0007669"/>
    <property type="project" value="TreeGrafter"/>
</dbReference>
<evidence type="ECO:0000313" key="14">
    <source>
        <dbReference type="Proteomes" id="UP000515123"/>
    </source>
</evidence>
<evidence type="ECO:0000256" key="6">
    <source>
        <dbReference type="ARBA" id="ARBA00022777"/>
    </source>
</evidence>
<dbReference type="RefSeq" id="XP_020083556.1">
    <property type="nucleotide sequence ID" value="XM_020227967.1"/>
</dbReference>
<comment type="similarity">
    <text evidence="1">Belongs to the protein kinase superfamily. CMGC Ser/Thr protein kinase family. CDC2/CDKX subfamily.</text>
</comment>
<dbReference type="InterPro" id="IPR017441">
    <property type="entry name" value="Protein_kinase_ATP_BS"/>
</dbReference>
<organism evidence="16">
    <name type="scientific">Ananas comosus</name>
    <name type="common">Pineapple</name>
    <name type="synonym">Ananas ananas</name>
    <dbReference type="NCBI Taxonomy" id="4615"/>
    <lineage>
        <taxon>Eukaryota</taxon>
        <taxon>Viridiplantae</taxon>
        <taxon>Streptophyta</taxon>
        <taxon>Embryophyta</taxon>
        <taxon>Tracheophyta</taxon>
        <taxon>Spermatophyta</taxon>
        <taxon>Magnoliopsida</taxon>
        <taxon>Liliopsida</taxon>
        <taxon>Poales</taxon>
        <taxon>Bromeliaceae</taxon>
        <taxon>Bromelioideae</taxon>
        <taxon>Ananas</taxon>
    </lineage>
</organism>
<dbReference type="Gene3D" id="1.10.510.10">
    <property type="entry name" value="Transferase(Phosphotransferase) domain 1"/>
    <property type="match status" value="1"/>
</dbReference>